<protein>
    <recommendedName>
        <fullName evidence="5">Lipoprotein</fullName>
    </recommendedName>
</protein>
<gene>
    <name evidence="3" type="ORF">H4W34_001476</name>
</gene>
<evidence type="ECO:0000256" key="2">
    <source>
        <dbReference type="SAM" id="SignalP"/>
    </source>
</evidence>
<dbReference type="PROSITE" id="PS51257">
    <property type="entry name" value="PROKAR_LIPOPROTEIN"/>
    <property type="match status" value="1"/>
</dbReference>
<name>A0ABR9JMB2_9ACTN</name>
<feature type="region of interest" description="Disordered" evidence="1">
    <location>
        <begin position="65"/>
        <end position="95"/>
    </location>
</feature>
<keyword evidence="2" id="KW-0732">Signal</keyword>
<keyword evidence="4" id="KW-1185">Reference proteome</keyword>
<reference evidence="3 4" key="1">
    <citation type="submission" date="2020-10" db="EMBL/GenBank/DDBJ databases">
        <title>Sequencing the genomes of 1000 actinobacteria strains.</title>
        <authorList>
            <person name="Klenk H.-P."/>
        </authorList>
    </citation>
    <scope>NUCLEOTIDE SEQUENCE [LARGE SCALE GENOMIC DNA]</scope>
    <source>
        <strain evidence="3 4">DSM 46744</strain>
    </source>
</reference>
<proteinExistence type="predicted"/>
<feature type="chain" id="PRO_5046541939" description="Lipoprotein" evidence="2">
    <location>
        <begin position="26"/>
        <end position="140"/>
    </location>
</feature>
<dbReference type="EMBL" id="JADBDZ010000001">
    <property type="protein sequence ID" value="MBE1531643.1"/>
    <property type="molecule type" value="Genomic_DNA"/>
</dbReference>
<evidence type="ECO:0000256" key="1">
    <source>
        <dbReference type="SAM" id="MobiDB-lite"/>
    </source>
</evidence>
<accession>A0ABR9JMB2</accession>
<feature type="signal peptide" evidence="2">
    <location>
        <begin position="1"/>
        <end position="25"/>
    </location>
</feature>
<dbReference type="Proteomes" id="UP000627838">
    <property type="component" value="Unassembled WGS sequence"/>
</dbReference>
<organism evidence="3 4">
    <name type="scientific">Actinomadura algeriensis</name>
    <dbReference type="NCBI Taxonomy" id="1679523"/>
    <lineage>
        <taxon>Bacteria</taxon>
        <taxon>Bacillati</taxon>
        <taxon>Actinomycetota</taxon>
        <taxon>Actinomycetes</taxon>
        <taxon>Streptosporangiales</taxon>
        <taxon>Thermomonosporaceae</taxon>
        <taxon>Actinomadura</taxon>
    </lineage>
</organism>
<evidence type="ECO:0000313" key="4">
    <source>
        <dbReference type="Proteomes" id="UP000627838"/>
    </source>
</evidence>
<dbReference type="RefSeq" id="WP_192758468.1">
    <property type="nucleotide sequence ID" value="NZ_JADBDZ010000001.1"/>
</dbReference>
<evidence type="ECO:0000313" key="3">
    <source>
        <dbReference type="EMBL" id="MBE1531643.1"/>
    </source>
</evidence>
<sequence length="140" mass="14754">MKNATRTVTALAAGAAALFTLTACSGGGPGGTYYYDGDSAPIGRLVIDGENVTFETFRCIGGSESHNESKGVLSEEGNSVSWTEEGRYEGSDPLVANSDGDVVTLGKTTFSKEGSDAAQELIDDFEKLCTKRDSNWKNPL</sequence>
<comment type="caution">
    <text evidence="3">The sequence shown here is derived from an EMBL/GenBank/DDBJ whole genome shotgun (WGS) entry which is preliminary data.</text>
</comment>
<evidence type="ECO:0008006" key="5">
    <source>
        <dbReference type="Google" id="ProtNLM"/>
    </source>
</evidence>